<keyword evidence="3" id="KW-0804">Transcription</keyword>
<dbReference type="PROSITE" id="PS51360">
    <property type="entry name" value="PLUS3"/>
    <property type="match status" value="1"/>
</dbReference>
<dbReference type="SUPFAM" id="SSF159042">
    <property type="entry name" value="Plus3-like"/>
    <property type="match status" value="1"/>
</dbReference>
<feature type="compositionally biased region" description="Basic and acidic residues" evidence="5">
    <location>
        <begin position="150"/>
        <end position="174"/>
    </location>
</feature>
<dbReference type="InterPro" id="IPR036128">
    <property type="entry name" value="Plus3-like_sf"/>
</dbReference>
<dbReference type="EMBL" id="JAJVDC020000017">
    <property type="protein sequence ID" value="KAL1634137.1"/>
    <property type="molecule type" value="Genomic_DNA"/>
</dbReference>
<feature type="compositionally biased region" description="Polar residues" evidence="5">
    <location>
        <begin position="496"/>
        <end position="506"/>
    </location>
</feature>
<dbReference type="Pfam" id="PF03126">
    <property type="entry name" value="Plus-3"/>
    <property type="match status" value="1"/>
</dbReference>
<evidence type="ECO:0000313" key="8">
    <source>
        <dbReference type="Proteomes" id="UP001521116"/>
    </source>
</evidence>
<feature type="region of interest" description="Disordered" evidence="5">
    <location>
        <begin position="150"/>
        <end position="260"/>
    </location>
</feature>
<evidence type="ECO:0000256" key="1">
    <source>
        <dbReference type="ARBA" id="ARBA00004123"/>
    </source>
</evidence>
<dbReference type="PANTHER" id="PTHR13115:SF8">
    <property type="entry name" value="RNA POLYMERASE-ASSOCIATED PROTEIN RTF1 HOMOLOG"/>
    <property type="match status" value="1"/>
</dbReference>
<dbReference type="InterPro" id="IPR004343">
    <property type="entry name" value="Plus-3_dom"/>
</dbReference>
<name>A0ABR3T3Q9_9PEZI</name>
<reference evidence="7 8" key="1">
    <citation type="submission" date="2024-02" db="EMBL/GenBank/DDBJ databases">
        <title>De novo assembly and annotation of 12 fungi associated with fruit tree decline syndrome in Ontario, Canada.</title>
        <authorList>
            <person name="Sulman M."/>
            <person name="Ellouze W."/>
            <person name="Ilyukhin E."/>
        </authorList>
    </citation>
    <scope>NUCLEOTIDE SEQUENCE [LARGE SCALE GENOMIC DNA]</scope>
    <source>
        <strain evidence="7 8">M1-105</strain>
    </source>
</reference>
<dbReference type="Gene3D" id="3.90.70.200">
    <property type="entry name" value="Plus-3 domain"/>
    <property type="match status" value="1"/>
</dbReference>
<gene>
    <name evidence="7" type="primary">RTF1</name>
    <name evidence="7" type="ORF">SLS56_002440</name>
</gene>
<feature type="compositionally biased region" description="Low complexity" evidence="5">
    <location>
        <begin position="35"/>
        <end position="47"/>
    </location>
</feature>
<keyword evidence="4" id="KW-0539">Nucleus</keyword>
<organism evidence="7 8">
    <name type="scientific">Neofusicoccum ribis</name>
    <dbReference type="NCBI Taxonomy" id="45134"/>
    <lineage>
        <taxon>Eukaryota</taxon>
        <taxon>Fungi</taxon>
        <taxon>Dikarya</taxon>
        <taxon>Ascomycota</taxon>
        <taxon>Pezizomycotina</taxon>
        <taxon>Dothideomycetes</taxon>
        <taxon>Dothideomycetes incertae sedis</taxon>
        <taxon>Botryosphaeriales</taxon>
        <taxon>Botryosphaeriaceae</taxon>
        <taxon>Neofusicoccum</taxon>
    </lineage>
</organism>
<keyword evidence="8" id="KW-1185">Reference proteome</keyword>
<dbReference type="SMART" id="SM00719">
    <property type="entry name" value="Plus3"/>
    <property type="match status" value="1"/>
</dbReference>
<feature type="compositionally biased region" description="Basic and acidic residues" evidence="5">
    <location>
        <begin position="196"/>
        <end position="216"/>
    </location>
</feature>
<evidence type="ECO:0000256" key="5">
    <source>
        <dbReference type="SAM" id="MobiDB-lite"/>
    </source>
</evidence>
<comment type="subcellular location">
    <subcellularLocation>
        <location evidence="1">Nucleus</location>
    </subcellularLocation>
</comment>
<comment type="caution">
    <text evidence="7">The sequence shown here is derived from an EMBL/GenBank/DDBJ whole genome shotgun (WGS) entry which is preliminary data.</text>
</comment>
<evidence type="ECO:0000313" key="7">
    <source>
        <dbReference type="EMBL" id="KAL1634137.1"/>
    </source>
</evidence>
<feature type="compositionally biased region" description="Basic and acidic residues" evidence="5">
    <location>
        <begin position="246"/>
        <end position="260"/>
    </location>
</feature>
<feature type="region of interest" description="Disordered" evidence="5">
    <location>
        <begin position="479"/>
        <end position="519"/>
    </location>
</feature>
<dbReference type="PANTHER" id="PTHR13115">
    <property type="entry name" value="RNA POLYMERASE-ASSOCIATED PROTEIN RTF1 HOMOLOG"/>
    <property type="match status" value="1"/>
</dbReference>
<evidence type="ECO:0000256" key="4">
    <source>
        <dbReference type="ARBA" id="ARBA00023242"/>
    </source>
</evidence>
<evidence type="ECO:0000256" key="3">
    <source>
        <dbReference type="ARBA" id="ARBA00023163"/>
    </source>
</evidence>
<sequence length="540" mass="60590">MSDDGLDLDAELLALAGDEVGSDQENDEARHSPRMSRSPTPRSSPQPSDRHSSPEQSPPRRKVKSRKAGGRRRKDDSEEEGEASSAPGSPDSLGSGAMEESDSDAAMGDINEDSNPYPVEGKFISWEDKTRIMGLSEVERESILAERAQEIERRNQDLNLKRLLETRKAKEEKKRKAGVADLDDGERKISRPKTKATNEKLEAYKRVREQAHDQRSRRNRDRRSPSVSSDRARSDIDAEGESDVEWDSHKRSPVKEEPPAELKDFERVRVGRSNFAKVCFYPGFEDALIGCFARVSIGMDKGTGQGVYRMCQIKGFTEGSPYTMQGSNNKPVKTDLYVLVAHGKAEKEWPFIMCSDSKFSESEFQRWKSVCEGEGVKIPSRSKLNRNLESIHALLDRRWSEEEIAEKLRRQNKFAPERSGNVVPVTAVSSRNSKLQDLNRNIRKNNANEVRQALLAERAARAAAAEKARLRRAEEEIKKRAAEDAKADALFDGSDISRTGTPSNQTKKPKAERKGIPTFTKKAMDDELIGSMDLGIDIEI</sequence>
<proteinExistence type="predicted"/>
<dbReference type="Proteomes" id="UP001521116">
    <property type="component" value="Unassembled WGS sequence"/>
</dbReference>
<feature type="region of interest" description="Disordered" evidence="5">
    <location>
        <begin position="1"/>
        <end position="122"/>
    </location>
</feature>
<feature type="compositionally biased region" description="Acidic residues" evidence="5">
    <location>
        <begin position="1"/>
        <end position="10"/>
    </location>
</feature>
<keyword evidence="2" id="KW-0805">Transcription regulation</keyword>
<feature type="compositionally biased region" description="Basic residues" evidence="5">
    <location>
        <begin position="59"/>
        <end position="72"/>
    </location>
</feature>
<evidence type="ECO:0000259" key="6">
    <source>
        <dbReference type="PROSITE" id="PS51360"/>
    </source>
</evidence>
<evidence type="ECO:0000256" key="2">
    <source>
        <dbReference type="ARBA" id="ARBA00023015"/>
    </source>
</evidence>
<feature type="domain" description="Plus3" evidence="6">
    <location>
        <begin position="259"/>
        <end position="396"/>
    </location>
</feature>
<accession>A0ABR3T3Q9</accession>
<protein>
    <submittedName>
        <fullName evidence="7">RNA polymerase-associated protein rtf1</fullName>
    </submittedName>
</protein>
<feature type="compositionally biased region" description="Basic and acidic residues" evidence="5">
    <location>
        <begin position="479"/>
        <end position="489"/>
    </location>
</feature>